<keyword evidence="1" id="KW-0812">Transmembrane</keyword>
<dbReference type="RefSeq" id="WP_016425654.1">
    <property type="nucleotide sequence ID" value="NZ_CABKRV010000002.1"/>
</dbReference>
<dbReference type="EMBL" id="LR962863">
    <property type="protein sequence ID" value="CAD7360777.1"/>
    <property type="molecule type" value="Genomic_DNA"/>
</dbReference>
<dbReference type="GeneID" id="93791109"/>
<evidence type="ECO:0000313" key="2">
    <source>
        <dbReference type="EMBL" id="CAD7360777.1"/>
    </source>
</evidence>
<protein>
    <recommendedName>
        <fullName evidence="5">VraH family protein</fullName>
    </recommendedName>
</protein>
<keyword evidence="1" id="KW-1133">Transmembrane helix</keyword>
<gene>
    <name evidence="3" type="ORF">NCTC12218_02479</name>
</gene>
<evidence type="ECO:0000313" key="3">
    <source>
        <dbReference type="EMBL" id="SUM90431.1"/>
    </source>
</evidence>
<reference evidence="3" key="1">
    <citation type="submission" date="2018-06" db="EMBL/GenBank/DDBJ databases">
        <authorList>
            <consortium name="Pathogen Informatics"/>
            <person name="Doyle S."/>
        </authorList>
    </citation>
    <scope>NUCLEOTIDE SEQUENCE [LARGE SCALE GENOMIC DNA]</scope>
    <source>
        <strain evidence="3">NCTC12218</strain>
    </source>
</reference>
<keyword evidence="1" id="KW-0472">Membrane</keyword>
<evidence type="ECO:0000313" key="4">
    <source>
        <dbReference type="Proteomes" id="UP000264146"/>
    </source>
</evidence>
<organism evidence="3">
    <name type="scientific">Staphylococcus schleiferi</name>
    <dbReference type="NCBI Taxonomy" id="1295"/>
    <lineage>
        <taxon>Bacteria</taxon>
        <taxon>Bacillati</taxon>
        <taxon>Bacillota</taxon>
        <taxon>Bacilli</taxon>
        <taxon>Bacillales</taxon>
        <taxon>Staphylococcaceae</taxon>
        <taxon>Staphylococcus</taxon>
    </lineage>
</organism>
<accession>A0A7Z7VYB8</accession>
<proteinExistence type="predicted"/>
<dbReference type="NCBIfam" id="NF033835">
    <property type="entry name" value="VraH_fam"/>
    <property type="match status" value="1"/>
</dbReference>
<evidence type="ECO:0008006" key="5">
    <source>
        <dbReference type="Google" id="ProtNLM"/>
    </source>
</evidence>
<dbReference type="InterPro" id="IPR049869">
    <property type="entry name" value="VraH"/>
</dbReference>
<reference evidence="2 4" key="2">
    <citation type="submission" date="2020-11" db="EMBL/GenBank/DDBJ databases">
        <authorList>
            <consortium name="Pathogen Informatics"/>
        </authorList>
    </citation>
    <scope>NUCLEOTIDE SEQUENCE [LARGE SCALE GENOMIC DNA]</scope>
    <source>
        <strain evidence="2 4">NCTC12218</strain>
    </source>
</reference>
<dbReference type="AlphaFoldDB" id="A0A7Z7VYB8"/>
<evidence type="ECO:0000256" key="1">
    <source>
        <dbReference type="SAM" id="Phobius"/>
    </source>
</evidence>
<feature type="transmembrane region" description="Helical" evidence="1">
    <location>
        <begin position="24"/>
        <end position="55"/>
    </location>
</feature>
<dbReference type="EMBL" id="UHEF01000001">
    <property type="protein sequence ID" value="SUM90431.1"/>
    <property type="molecule type" value="Genomic_DNA"/>
</dbReference>
<sequence>MKVKEFLESFKNNLLNMKIKSKSFFLMIIAMIILSMIFTPFIGIPAGLVIGVYTFEND</sequence>
<name>A0A7Z7VYB8_STASC</name>
<dbReference type="Proteomes" id="UP000264146">
    <property type="component" value="Chromosome"/>
</dbReference>